<evidence type="ECO:0000313" key="2">
    <source>
        <dbReference type="Proteomes" id="UP000252519"/>
    </source>
</evidence>
<sequence>MELHVQYLATDSCDPASLKEDLDGEDTCEQQSTTIGSEVHLPSIYEESLNLKSPEDNHQNSCVTRDGKHTHLIWKMY</sequence>
<accession>A0A368GKX0</accession>
<dbReference type="Proteomes" id="UP000252519">
    <property type="component" value="Unassembled WGS sequence"/>
</dbReference>
<gene>
    <name evidence="1" type="ORF">ANCCAN_09001</name>
</gene>
<dbReference type="EMBL" id="JOJR01000114">
    <property type="protein sequence ID" value="RCN45006.1"/>
    <property type="molecule type" value="Genomic_DNA"/>
</dbReference>
<comment type="caution">
    <text evidence="1">The sequence shown here is derived from an EMBL/GenBank/DDBJ whole genome shotgun (WGS) entry which is preliminary data.</text>
</comment>
<dbReference type="AlphaFoldDB" id="A0A368GKX0"/>
<protein>
    <submittedName>
        <fullName evidence="1">Uncharacterized protein</fullName>
    </submittedName>
</protein>
<evidence type="ECO:0000313" key="1">
    <source>
        <dbReference type="EMBL" id="RCN45006.1"/>
    </source>
</evidence>
<name>A0A368GKX0_ANCCA</name>
<keyword evidence="2" id="KW-1185">Reference proteome</keyword>
<proteinExistence type="predicted"/>
<reference evidence="1 2" key="1">
    <citation type="submission" date="2014-10" db="EMBL/GenBank/DDBJ databases">
        <title>Draft genome of the hookworm Ancylostoma caninum.</title>
        <authorList>
            <person name="Mitreva M."/>
        </authorList>
    </citation>
    <scope>NUCLEOTIDE SEQUENCE [LARGE SCALE GENOMIC DNA]</scope>
    <source>
        <strain evidence="1 2">Baltimore</strain>
    </source>
</reference>
<organism evidence="1 2">
    <name type="scientific">Ancylostoma caninum</name>
    <name type="common">Dog hookworm</name>
    <dbReference type="NCBI Taxonomy" id="29170"/>
    <lineage>
        <taxon>Eukaryota</taxon>
        <taxon>Metazoa</taxon>
        <taxon>Ecdysozoa</taxon>
        <taxon>Nematoda</taxon>
        <taxon>Chromadorea</taxon>
        <taxon>Rhabditida</taxon>
        <taxon>Rhabditina</taxon>
        <taxon>Rhabditomorpha</taxon>
        <taxon>Strongyloidea</taxon>
        <taxon>Ancylostomatidae</taxon>
        <taxon>Ancylostomatinae</taxon>
        <taxon>Ancylostoma</taxon>
    </lineage>
</organism>